<feature type="domain" description="BTB" evidence="3">
    <location>
        <begin position="89"/>
        <end position="158"/>
    </location>
</feature>
<organism evidence="4 6">
    <name type="scientific">Didymodactylos carnosus</name>
    <dbReference type="NCBI Taxonomy" id="1234261"/>
    <lineage>
        <taxon>Eukaryota</taxon>
        <taxon>Metazoa</taxon>
        <taxon>Spiralia</taxon>
        <taxon>Gnathifera</taxon>
        <taxon>Rotifera</taxon>
        <taxon>Eurotatoria</taxon>
        <taxon>Bdelloidea</taxon>
        <taxon>Philodinida</taxon>
        <taxon>Philodinidae</taxon>
        <taxon>Didymodactylos</taxon>
    </lineage>
</organism>
<evidence type="ECO:0000256" key="1">
    <source>
        <dbReference type="ARBA" id="ARBA00022441"/>
    </source>
</evidence>
<evidence type="ECO:0000313" key="5">
    <source>
        <dbReference type="EMBL" id="CAF4474003.1"/>
    </source>
</evidence>
<keyword evidence="1" id="KW-0880">Kelch repeat</keyword>
<dbReference type="Pfam" id="PF07707">
    <property type="entry name" value="BACK"/>
    <property type="match status" value="1"/>
</dbReference>
<dbReference type="OrthoDB" id="6359816at2759"/>
<dbReference type="PROSITE" id="PS50097">
    <property type="entry name" value="BTB"/>
    <property type="match status" value="1"/>
</dbReference>
<dbReference type="Gene3D" id="1.25.40.420">
    <property type="match status" value="1"/>
</dbReference>
<dbReference type="Proteomes" id="UP000681722">
    <property type="component" value="Unassembled WGS sequence"/>
</dbReference>
<dbReference type="InterPro" id="IPR011333">
    <property type="entry name" value="SKP1/BTB/POZ_sf"/>
</dbReference>
<evidence type="ECO:0000259" key="3">
    <source>
        <dbReference type="PROSITE" id="PS50097"/>
    </source>
</evidence>
<keyword evidence="2" id="KW-0677">Repeat</keyword>
<keyword evidence="6" id="KW-1185">Reference proteome</keyword>
<accession>A0A816AIR3</accession>
<dbReference type="PANTHER" id="PTHR24412">
    <property type="entry name" value="KELCH PROTEIN"/>
    <property type="match status" value="1"/>
</dbReference>
<dbReference type="PANTHER" id="PTHR24412:SF401">
    <property type="entry name" value="FI11917P"/>
    <property type="match status" value="1"/>
</dbReference>
<dbReference type="InterPro" id="IPR011705">
    <property type="entry name" value="BACK"/>
</dbReference>
<dbReference type="Proteomes" id="UP000663829">
    <property type="component" value="Unassembled WGS sequence"/>
</dbReference>
<proteinExistence type="predicted"/>
<dbReference type="Gene3D" id="3.30.710.10">
    <property type="entry name" value="Potassium Channel Kv1.1, Chain A"/>
    <property type="match status" value="1"/>
</dbReference>
<evidence type="ECO:0000313" key="4">
    <source>
        <dbReference type="EMBL" id="CAF1598180.1"/>
    </source>
</evidence>
<dbReference type="AlphaFoldDB" id="A0A816AIR3"/>
<name>A0A816AIR3_9BILA</name>
<dbReference type="SUPFAM" id="SSF54695">
    <property type="entry name" value="POZ domain"/>
    <property type="match status" value="1"/>
</dbReference>
<dbReference type="EMBL" id="CAJNOQ010035148">
    <property type="protein sequence ID" value="CAF1598180.1"/>
    <property type="molecule type" value="Genomic_DNA"/>
</dbReference>
<protein>
    <recommendedName>
        <fullName evidence="3">BTB domain-containing protein</fullName>
    </recommendedName>
</protein>
<dbReference type="EMBL" id="CAJOBC010101491">
    <property type="protein sequence ID" value="CAF4474003.1"/>
    <property type="molecule type" value="Genomic_DNA"/>
</dbReference>
<dbReference type="InterPro" id="IPR000210">
    <property type="entry name" value="BTB/POZ_dom"/>
</dbReference>
<dbReference type="SMART" id="SM00875">
    <property type="entry name" value="BACK"/>
    <property type="match status" value="1"/>
</dbReference>
<sequence>MLMDTPLYDDDSSLFTSSSLNDNLQLSDNNEYTFPSLDDLSEFDKGHFTMKLLNDTNDINGQFYSIKPEHLQSKMFAQMLMYRQKNLFTDVTLRIKDRTIHAHKLVLSAGSTYFASMFDNSLIESRLDEINLTKTISCPLTLDLIINFIYSSKIILNDKNVLALLTCSSCLQIDALLDICISYLGDHLHTSNCIGLLLFGKHYQCKQLEIIAQNYIYNHFEDVVRNEEFLNLTAIDLHNVIKNDELKVSCESIIYSVRF</sequence>
<evidence type="ECO:0000313" key="6">
    <source>
        <dbReference type="Proteomes" id="UP000663829"/>
    </source>
</evidence>
<gene>
    <name evidence="4" type="ORF">GPM918_LOCUS42246</name>
    <name evidence="5" type="ORF">SRO942_LOCUS43450</name>
</gene>
<comment type="caution">
    <text evidence="4">The sequence shown here is derived from an EMBL/GenBank/DDBJ whole genome shotgun (WGS) entry which is preliminary data.</text>
</comment>
<reference evidence="4" key="1">
    <citation type="submission" date="2021-02" db="EMBL/GenBank/DDBJ databases">
        <authorList>
            <person name="Nowell W R."/>
        </authorList>
    </citation>
    <scope>NUCLEOTIDE SEQUENCE</scope>
</reference>
<evidence type="ECO:0000256" key="2">
    <source>
        <dbReference type="ARBA" id="ARBA00022737"/>
    </source>
</evidence>
<dbReference type="Pfam" id="PF00651">
    <property type="entry name" value="BTB"/>
    <property type="match status" value="1"/>
</dbReference>
<dbReference type="SMART" id="SM00225">
    <property type="entry name" value="BTB"/>
    <property type="match status" value="1"/>
</dbReference>